<sequence length="476" mass="55129">STISKDSLKPSLLQLECHFTWTLLKEYVSLEALEETILDHIKFFEEYSIIDYNTLSYVYHLKNSNEEALRCLRKAEEAIKKKHPGEIDRRSIVTWGNYAWIYYHMQRYEEAQTYVSKVENSCKKLSSTAHGKIQLPEIYAEQGWASLRFGRNYFERAKNCFENALESEPDNPDFYSGYAIAMYRLEGVAKVYGDERRPSLEALKRAAELNPKDTATAAMLALELQRLGRGHEGERYIEEGLQKTPDYPLFLRHAANFYRKKGQVNKAVEILQKALALTPNSVVLHHQLGLCYKFKLFQLKKRSYTPQEEIENLLQLAIFHIKTAIDKKPVFFSAYNDLANTYALGERYEEAEEVFQEVLHRNDVPCEDRQQIYFNYGKFQQFNMKSDSKAIKYYIEGLKIEKDCYIREKCSETVKALLKQKIESGLGDAADIGTLGLVYNLNGKKQEAIECYEKAIALDPSNEEYLNALAELQLSI</sequence>
<evidence type="ECO:0000256" key="4">
    <source>
        <dbReference type="ARBA" id="ARBA00022859"/>
    </source>
</evidence>
<keyword evidence="3 6" id="KW-0802">TPR repeat</keyword>
<dbReference type="PANTHER" id="PTHR10271:SF0">
    <property type="entry name" value="INTERFERON-INDUCED PROTEIN WITH TETRATRICOPEPTIDE REPEATS 5"/>
    <property type="match status" value="1"/>
</dbReference>
<dbReference type="GO" id="GO:0005829">
    <property type="term" value="C:cytosol"/>
    <property type="evidence" value="ECO:0007669"/>
    <property type="project" value="TreeGrafter"/>
</dbReference>
<evidence type="ECO:0000313" key="7">
    <source>
        <dbReference type="EMBL" id="NWS26118.1"/>
    </source>
</evidence>
<dbReference type="PROSITE" id="PS50005">
    <property type="entry name" value="TPR"/>
    <property type="match status" value="2"/>
</dbReference>
<dbReference type="FunFam" id="1.25.40.10:FF:000036">
    <property type="entry name" value="interferon-induced protein with tetratricopeptide repeats 5"/>
    <property type="match status" value="1"/>
</dbReference>
<feature type="non-terminal residue" evidence="7">
    <location>
        <position position="476"/>
    </location>
</feature>
<organism evidence="7 8">
    <name type="scientific">Polioptila caerulea</name>
    <name type="common">Blue-grey gnatcatcher</name>
    <dbReference type="NCBI Taxonomy" id="66707"/>
    <lineage>
        <taxon>Eukaryota</taxon>
        <taxon>Metazoa</taxon>
        <taxon>Chordata</taxon>
        <taxon>Craniata</taxon>
        <taxon>Vertebrata</taxon>
        <taxon>Euteleostomi</taxon>
        <taxon>Archelosauria</taxon>
        <taxon>Archosauria</taxon>
        <taxon>Dinosauria</taxon>
        <taxon>Saurischia</taxon>
        <taxon>Theropoda</taxon>
        <taxon>Coelurosauria</taxon>
        <taxon>Aves</taxon>
        <taxon>Neognathae</taxon>
        <taxon>Neoaves</taxon>
        <taxon>Telluraves</taxon>
        <taxon>Australaves</taxon>
        <taxon>Passeriformes</taxon>
        <taxon>Certhiidae</taxon>
        <taxon>Polioptilinae</taxon>
        <taxon>Polioptila</taxon>
    </lineage>
</organism>
<comment type="caution">
    <text evidence="7">The sequence shown here is derived from an EMBL/GenBank/DDBJ whole genome shotgun (WGS) entry which is preliminary data.</text>
</comment>
<dbReference type="GO" id="GO:0045087">
    <property type="term" value="P:innate immune response"/>
    <property type="evidence" value="ECO:0007669"/>
    <property type="project" value="UniProtKB-KW"/>
</dbReference>
<dbReference type="PROSITE" id="PS50293">
    <property type="entry name" value="TPR_REGION"/>
    <property type="match status" value="1"/>
</dbReference>
<evidence type="ECO:0000256" key="5">
    <source>
        <dbReference type="ARBA" id="ARBA00038336"/>
    </source>
</evidence>
<keyword evidence="8" id="KW-1185">Reference proteome</keyword>
<feature type="non-terminal residue" evidence="7">
    <location>
        <position position="1"/>
    </location>
</feature>
<dbReference type="SUPFAM" id="SSF48452">
    <property type="entry name" value="TPR-like"/>
    <property type="match status" value="2"/>
</dbReference>
<name>A0A7K5E068_POLCE</name>
<evidence type="ECO:0000256" key="1">
    <source>
        <dbReference type="ARBA" id="ARBA00022588"/>
    </source>
</evidence>
<evidence type="ECO:0000256" key="3">
    <source>
        <dbReference type="ARBA" id="ARBA00022803"/>
    </source>
</evidence>
<dbReference type="Pfam" id="PF13432">
    <property type="entry name" value="TPR_16"/>
    <property type="match status" value="1"/>
</dbReference>
<dbReference type="SMART" id="SM00028">
    <property type="entry name" value="TPR"/>
    <property type="match status" value="8"/>
</dbReference>
<comment type="similarity">
    <text evidence="5">Belongs to the IFIT family.</text>
</comment>
<dbReference type="EMBL" id="VYXF01002460">
    <property type="protein sequence ID" value="NWS26118.1"/>
    <property type="molecule type" value="Genomic_DNA"/>
</dbReference>
<dbReference type="GO" id="GO:0051607">
    <property type="term" value="P:defense response to virus"/>
    <property type="evidence" value="ECO:0007669"/>
    <property type="project" value="TreeGrafter"/>
</dbReference>
<protein>
    <submittedName>
        <fullName evidence="7">IFIT5 protein</fullName>
    </submittedName>
</protein>
<dbReference type="Gene3D" id="1.25.40.10">
    <property type="entry name" value="Tetratricopeptide repeat domain"/>
    <property type="match status" value="4"/>
</dbReference>
<evidence type="ECO:0000313" key="8">
    <source>
        <dbReference type="Proteomes" id="UP000573697"/>
    </source>
</evidence>
<keyword evidence="2" id="KW-0677">Repeat</keyword>
<proteinExistence type="inferred from homology"/>
<dbReference type="Pfam" id="PF00515">
    <property type="entry name" value="TPR_1"/>
    <property type="match status" value="1"/>
</dbReference>
<evidence type="ECO:0000256" key="2">
    <source>
        <dbReference type="ARBA" id="ARBA00022737"/>
    </source>
</evidence>
<dbReference type="Pfam" id="PF13374">
    <property type="entry name" value="TPR_10"/>
    <property type="match status" value="1"/>
</dbReference>
<keyword evidence="4" id="KW-0391">Immunity</keyword>
<reference evidence="7 8" key="1">
    <citation type="submission" date="2019-09" db="EMBL/GenBank/DDBJ databases">
        <title>Bird 10,000 Genomes (B10K) Project - Family phase.</title>
        <authorList>
            <person name="Zhang G."/>
        </authorList>
    </citation>
    <scope>NUCLEOTIDE SEQUENCE [LARGE SCALE GENOMIC DNA]</scope>
    <source>
        <strain evidence="7">B10K-DU-001-66</strain>
        <tissue evidence="7">Muscle</tissue>
    </source>
</reference>
<dbReference type="Pfam" id="PF13414">
    <property type="entry name" value="TPR_11"/>
    <property type="match status" value="1"/>
</dbReference>
<dbReference type="AlphaFoldDB" id="A0A7K5E068"/>
<keyword evidence="1" id="KW-0399">Innate immunity</keyword>
<evidence type="ECO:0000256" key="6">
    <source>
        <dbReference type="PROSITE-ProRule" id="PRU00339"/>
    </source>
</evidence>
<feature type="repeat" description="TPR" evidence="6">
    <location>
        <begin position="248"/>
        <end position="281"/>
    </location>
</feature>
<dbReference type="PANTHER" id="PTHR10271">
    <property type="entry name" value="INTERFERON-INDUCED PROTEIN WITH TETRATRICOPEPTIDE REPEATS"/>
    <property type="match status" value="1"/>
</dbReference>
<dbReference type="InterPro" id="IPR019734">
    <property type="entry name" value="TPR_rpt"/>
</dbReference>
<feature type="repeat" description="TPR" evidence="6">
    <location>
        <begin position="429"/>
        <end position="462"/>
    </location>
</feature>
<dbReference type="Pfam" id="PF13181">
    <property type="entry name" value="TPR_8"/>
    <property type="match status" value="1"/>
</dbReference>
<dbReference type="Proteomes" id="UP000573697">
    <property type="component" value="Unassembled WGS sequence"/>
</dbReference>
<gene>
    <name evidence="7" type="primary">Ifit5</name>
    <name evidence="7" type="ORF">POLCAE_R00281</name>
</gene>
<accession>A0A7K5E068</accession>
<dbReference type="InterPro" id="IPR011990">
    <property type="entry name" value="TPR-like_helical_dom_sf"/>
</dbReference>